<dbReference type="GO" id="GO:0042802">
    <property type="term" value="F:identical protein binding"/>
    <property type="evidence" value="ECO:0007669"/>
    <property type="project" value="TreeGrafter"/>
</dbReference>
<reference evidence="3" key="2">
    <citation type="submission" date="2020-01" db="EMBL/GenBank/DDBJ databases">
        <authorList>
            <person name="Hornung B."/>
        </authorList>
    </citation>
    <scope>NUCLEOTIDE SEQUENCE</scope>
    <source>
        <strain evidence="3">PacBioINE</strain>
    </source>
</reference>
<dbReference type="GO" id="GO:0016301">
    <property type="term" value="F:kinase activity"/>
    <property type="evidence" value="ECO:0007669"/>
    <property type="project" value="UniProtKB-KW"/>
</dbReference>
<feature type="transmembrane region" description="Helical" evidence="1">
    <location>
        <begin position="241"/>
        <end position="263"/>
    </location>
</feature>
<keyword evidence="1" id="KW-0472">Membrane</keyword>
<keyword evidence="3" id="KW-0418">Kinase</keyword>
<keyword evidence="1" id="KW-0812">Transmembrane</keyword>
<evidence type="ECO:0000259" key="2">
    <source>
        <dbReference type="Pfam" id="PF14501"/>
    </source>
</evidence>
<dbReference type="Gene3D" id="3.30.565.10">
    <property type="entry name" value="Histidine kinase-like ATPase, C-terminal domain"/>
    <property type="match status" value="1"/>
</dbReference>
<feature type="transmembrane region" description="Helical" evidence="1">
    <location>
        <begin position="275"/>
        <end position="295"/>
    </location>
</feature>
<dbReference type="Proteomes" id="UP001071230">
    <property type="component" value="Unassembled WGS sequence"/>
</dbReference>
<feature type="domain" description="Sensor histidine kinase NatK-like C-terminal" evidence="2">
    <location>
        <begin position="538"/>
        <end position="638"/>
    </location>
</feature>
<evidence type="ECO:0000256" key="1">
    <source>
        <dbReference type="SAM" id="Phobius"/>
    </source>
</evidence>
<accession>A0A8S0WI48</accession>
<feature type="transmembrane region" description="Helical" evidence="1">
    <location>
        <begin position="210"/>
        <end position="229"/>
    </location>
</feature>
<evidence type="ECO:0000313" key="5">
    <source>
        <dbReference type="Proteomes" id="UP001071230"/>
    </source>
</evidence>
<dbReference type="InterPro" id="IPR036890">
    <property type="entry name" value="HATPase_C_sf"/>
</dbReference>
<feature type="transmembrane region" description="Helical" evidence="1">
    <location>
        <begin position="12"/>
        <end position="31"/>
    </location>
</feature>
<dbReference type="PANTHER" id="PTHR40448">
    <property type="entry name" value="TWO-COMPONENT SENSOR HISTIDINE KINASE"/>
    <property type="match status" value="1"/>
</dbReference>
<feature type="transmembrane region" description="Helical" evidence="1">
    <location>
        <begin position="311"/>
        <end position="330"/>
    </location>
</feature>
<dbReference type="Pfam" id="PF14501">
    <property type="entry name" value="HATPase_c_5"/>
    <property type="match status" value="1"/>
</dbReference>
<dbReference type="CDD" id="cd16935">
    <property type="entry name" value="HATPase_AgrC-ComD-like"/>
    <property type="match status" value="1"/>
</dbReference>
<organism evidence="3">
    <name type="scientific">Acididesulfobacillus acetoxydans</name>
    <dbReference type="NCBI Taxonomy" id="1561005"/>
    <lineage>
        <taxon>Bacteria</taxon>
        <taxon>Bacillati</taxon>
        <taxon>Bacillota</taxon>
        <taxon>Clostridia</taxon>
        <taxon>Eubacteriales</taxon>
        <taxon>Peptococcaceae</taxon>
        <taxon>Acididesulfobacillus</taxon>
    </lineage>
</organism>
<evidence type="ECO:0000313" key="3">
    <source>
        <dbReference type="EMBL" id="CAA7603102.1"/>
    </source>
</evidence>
<evidence type="ECO:0000313" key="4">
    <source>
        <dbReference type="EMBL" id="CEJ05660.1"/>
    </source>
</evidence>
<reference evidence="4" key="1">
    <citation type="submission" date="2014-11" db="EMBL/GenBank/DDBJ databases">
        <authorList>
            <person name="Hornung B.V."/>
        </authorList>
    </citation>
    <scope>NUCLEOTIDE SEQUENCE</scope>
    <source>
        <strain evidence="4">INE</strain>
    </source>
</reference>
<sequence length="660" mass="74252">MIEAKHTKAHLIAGLIFVILASHLPVMYTLFYHNLTGAPTAAGGCINLTGLSPARKIVLDGKWEFYWNRLIAGEPEQADKPDFLIRVPDYWSKYKINGKWLPASGFASYRLTLQGFDYPRPVTVYLPDFGSAYRVFIDGVPAAESGILSKDTQKIFTVPKAKLYPVTLSAGETHEVVIEAASTRFSGLYMAPVLEDYGRALQEESARDNIRFILFGTVLFSFFVLSIIYKLSFRKGIRSAWLPAMIFFVLLRLMLTTEFYSFWQKTVFFNLSYEATNALMFFATFALKFLLIFLLQEQFGVAFSRKEKGFFFLYYTALYLLYLFIPHGVYNRYLTIALPASTFALEFYSFFKIYFGRQQLKKHGLLIYWGVVLAISGLIMDSYYINGNIYPNMSLALFVLLSAYLMILSLAYALRTADVYNDLALSSSRLALAKSQIDMQKEYYDTLSGQMNEIRAIRHDLRHFVGVIRGLAEEGRYADLERFVSEYAEKSETDPLPFFCENVVANSILGYYSLKAKEVGLPFRCACSIPSRLAMSDSDLCVVLSNALENAIEACGNLDNPDERFLAAEARTVNGQLLLKIENAYNGRLNLQDGDYRSTKSGEFHGIGLQNIKKVVDACGGFVKTQHNGKVFTLMAAFPNPCAAEDSHGGNPPDAAIHSS</sequence>
<dbReference type="AlphaFoldDB" id="A0A8S0WI48"/>
<dbReference type="EMBL" id="LR746496">
    <property type="protein sequence ID" value="CAA7603102.1"/>
    <property type="molecule type" value="Genomic_DNA"/>
</dbReference>
<keyword evidence="1" id="KW-1133">Transmembrane helix</keyword>
<dbReference type="SUPFAM" id="SSF55874">
    <property type="entry name" value="ATPase domain of HSP90 chaperone/DNA topoisomerase II/histidine kinase"/>
    <property type="match status" value="1"/>
</dbReference>
<name>A0A8S0WI48_9FIRM</name>
<gene>
    <name evidence="4" type="ORF">DEACI_0034</name>
    <name evidence="3" type="ORF">DEACI_3925</name>
</gene>
<dbReference type="InterPro" id="IPR032834">
    <property type="entry name" value="NatK-like_C"/>
</dbReference>
<dbReference type="EMBL" id="CDGJ01000002">
    <property type="protein sequence ID" value="CEJ05660.1"/>
    <property type="molecule type" value="Genomic_DNA"/>
</dbReference>
<dbReference type="PANTHER" id="PTHR40448:SF1">
    <property type="entry name" value="TWO-COMPONENT SENSOR HISTIDINE KINASE"/>
    <property type="match status" value="1"/>
</dbReference>
<proteinExistence type="predicted"/>
<dbReference type="Proteomes" id="UP000836597">
    <property type="component" value="Chromosome"/>
</dbReference>
<feature type="transmembrane region" description="Helical" evidence="1">
    <location>
        <begin position="336"/>
        <end position="354"/>
    </location>
</feature>
<dbReference type="InterPro" id="IPR008979">
    <property type="entry name" value="Galactose-bd-like_sf"/>
</dbReference>
<feature type="transmembrane region" description="Helical" evidence="1">
    <location>
        <begin position="391"/>
        <end position="414"/>
    </location>
</feature>
<dbReference type="KEGG" id="aacx:DEACI_3925"/>
<feature type="transmembrane region" description="Helical" evidence="1">
    <location>
        <begin position="366"/>
        <end position="385"/>
    </location>
</feature>
<protein>
    <submittedName>
        <fullName evidence="3">Sensor histidine kinase NatK, C-terminal domain protein</fullName>
    </submittedName>
    <submittedName>
        <fullName evidence="4">Signal transduction histidine kinase regulating citrate/malate metabolism</fullName>
    </submittedName>
</protein>
<dbReference type="RefSeq" id="WP_240986365.1">
    <property type="nucleotide sequence ID" value="NZ_CDGJ01000002.1"/>
</dbReference>
<dbReference type="SUPFAM" id="SSF49785">
    <property type="entry name" value="Galactose-binding domain-like"/>
    <property type="match status" value="1"/>
</dbReference>
<keyword evidence="5" id="KW-1185">Reference proteome</keyword>
<keyword evidence="3" id="KW-0808">Transferase</keyword>